<dbReference type="NCBIfam" id="TIGR01730">
    <property type="entry name" value="RND_mfp"/>
    <property type="match status" value="1"/>
</dbReference>
<keyword evidence="4" id="KW-0406">Ion transport</keyword>
<dbReference type="Proteomes" id="UP000292087">
    <property type="component" value="Unassembled WGS sequence"/>
</dbReference>
<comment type="similarity">
    <text evidence="1">Belongs to the membrane fusion protein (MFP) (TC 8.A.1) family.</text>
</comment>
<dbReference type="PANTHER" id="PTHR30097">
    <property type="entry name" value="CATION EFFLUX SYSTEM PROTEIN CUSB"/>
    <property type="match status" value="1"/>
</dbReference>
<protein>
    <submittedName>
        <fullName evidence="10">Efflux RND transporter periplasmic adaptor subunit</fullName>
    </submittedName>
</protein>
<evidence type="ECO:0000259" key="8">
    <source>
        <dbReference type="Pfam" id="PF25954"/>
    </source>
</evidence>
<name>A0A4Q8LYT0_9GAMM</name>
<keyword evidence="3" id="KW-0732">Signal</keyword>
<accession>A0A4Q8LYT0</accession>
<feature type="domain" description="Heavy metal binding" evidence="6">
    <location>
        <begin position="467"/>
        <end position="494"/>
    </location>
</feature>
<dbReference type="InterPro" id="IPR058790">
    <property type="entry name" value="BSH_CusB"/>
</dbReference>
<dbReference type="FunFam" id="2.40.30.170:FF:000010">
    <property type="entry name" value="Efflux RND transporter periplasmic adaptor subunit"/>
    <property type="match status" value="1"/>
</dbReference>
<dbReference type="FunFam" id="2.40.420.20:FF:000003">
    <property type="entry name" value="Cation efflux system protein cusB"/>
    <property type="match status" value="1"/>
</dbReference>
<proteinExistence type="inferred from homology"/>
<reference evidence="10 11" key="1">
    <citation type="submission" date="2019-02" db="EMBL/GenBank/DDBJ databases">
        <title>WGS of Pseudoxanthomonas species novum from clinical isolates.</title>
        <authorList>
            <person name="Bernier A.-M."/>
            <person name="Bernard K."/>
            <person name="Vachon A."/>
        </authorList>
    </citation>
    <scope>NUCLEOTIDE SEQUENCE [LARGE SCALE GENOMIC DNA]</scope>
    <source>
        <strain evidence="10 11">NML140781</strain>
    </source>
</reference>
<dbReference type="Pfam" id="PF25954">
    <property type="entry name" value="Beta-barrel_RND_2"/>
    <property type="match status" value="1"/>
</dbReference>
<dbReference type="GO" id="GO:0016020">
    <property type="term" value="C:membrane"/>
    <property type="evidence" value="ECO:0007669"/>
    <property type="project" value="InterPro"/>
</dbReference>
<organism evidence="10 11">
    <name type="scientific">Pseudoxanthomonas winnipegensis</name>
    <dbReference type="NCBI Taxonomy" id="2480810"/>
    <lineage>
        <taxon>Bacteria</taxon>
        <taxon>Pseudomonadati</taxon>
        <taxon>Pseudomonadota</taxon>
        <taxon>Gammaproteobacteria</taxon>
        <taxon>Lysobacterales</taxon>
        <taxon>Lysobacteraceae</taxon>
        <taxon>Pseudoxanthomonas</taxon>
    </lineage>
</organism>
<feature type="domain" description="Heavy metal binding" evidence="6">
    <location>
        <begin position="51"/>
        <end position="78"/>
    </location>
</feature>
<dbReference type="EMBL" id="SHMF01000001">
    <property type="protein sequence ID" value="TAA37616.1"/>
    <property type="molecule type" value="Genomic_DNA"/>
</dbReference>
<dbReference type="InterPro" id="IPR006143">
    <property type="entry name" value="RND_pump_MFP"/>
</dbReference>
<dbReference type="InterPro" id="IPR051909">
    <property type="entry name" value="MFP_Cation_Efflux"/>
</dbReference>
<dbReference type="InterPro" id="IPR058792">
    <property type="entry name" value="Beta-barrel_RND_2"/>
</dbReference>
<comment type="caution">
    <text evidence="10">The sequence shown here is derived from an EMBL/GenBank/DDBJ whole genome shotgun (WGS) entry which is preliminary data.</text>
</comment>
<dbReference type="Pfam" id="PF25919">
    <property type="entry name" value="BSH_CusB"/>
    <property type="match status" value="1"/>
</dbReference>
<evidence type="ECO:0000256" key="5">
    <source>
        <dbReference type="SAM" id="MobiDB-lite"/>
    </source>
</evidence>
<evidence type="ECO:0000313" key="10">
    <source>
        <dbReference type="EMBL" id="TAA37616.1"/>
    </source>
</evidence>
<dbReference type="PANTHER" id="PTHR30097:SF15">
    <property type="entry name" value="CATION EFFLUX SYSTEM PROTEIN CUSB"/>
    <property type="match status" value="1"/>
</dbReference>
<feature type="compositionally biased region" description="Low complexity" evidence="5">
    <location>
        <begin position="446"/>
        <end position="455"/>
    </location>
</feature>
<gene>
    <name evidence="10" type="ORF">EA656_02845</name>
</gene>
<keyword evidence="2" id="KW-0813">Transport</keyword>
<dbReference type="Pfam" id="PF25975">
    <property type="entry name" value="CzcB_C"/>
    <property type="match status" value="1"/>
</dbReference>
<dbReference type="GO" id="GO:0046914">
    <property type="term" value="F:transition metal ion binding"/>
    <property type="evidence" value="ECO:0007669"/>
    <property type="project" value="TreeGrafter"/>
</dbReference>
<evidence type="ECO:0000256" key="2">
    <source>
        <dbReference type="ARBA" id="ARBA00022448"/>
    </source>
</evidence>
<feature type="domain" description="CusB-like barrel-sandwich hybrid" evidence="7">
    <location>
        <begin position="129"/>
        <end position="241"/>
    </location>
</feature>
<evidence type="ECO:0000259" key="9">
    <source>
        <dbReference type="Pfam" id="PF25975"/>
    </source>
</evidence>
<feature type="region of interest" description="Disordered" evidence="5">
    <location>
        <begin position="427"/>
        <end position="455"/>
    </location>
</feature>
<dbReference type="Gene3D" id="2.40.30.170">
    <property type="match status" value="1"/>
</dbReference>
<dbReference type="RefSeq" id="WP_130522585.1">
    <property type="nucleotide sequence ID" value="NZ_SHLZ01000003.1"/>
</dbReference>
<dbReference type="Gene3D" id="2.40.50.100">
    <property type="match status" value="1"/>
</dbReference>
<sequence length="515" mass="53974">MNTTRRSVVTAAVSLALVAAVGLGYWWGRTHGSSSAADTSSPQSAERKALYWYDPMVPDQHFDKPGKSPFMDMQLVPKYADEATAGGVAVAPGVRQNLGIRTVVVKPGRLTAAVRVPGTIGWDLRQERIVSARVDAIVERLHVRAPFEPVRAGQPLASIIAPSWNTAIAEARALGGARSAAARGLQSAAHERLRALGLPAGSGAGQRGRLTLTSPVTGVVSEIGVREGQSAPIGTLLFRVNGTRTVWLEASIPQAGTAGIATGTLVEAAVDALPGEAFHGRVETLLPQVDMSSRTQRARIVLDNPDGLLAPGMFAQITLQPTASIERPLVPTDALIGAGAQARVIVLGADDMFHPVRVQTGRSGDGMTEILAGLKGGEKVVASGQFLIDSEANLSGALERLNAGAGDEEANMPSDVMPGMPDMAMPPQAAPARPAPPVVPPKKKAPPAVATPAVTASPKARQCPVTYWYDPMVPDKHFDKPGKSPYMDMQLVPKFAPEANPDCTIRDVPAAGRQP</sequence>
<evidence type="ECO:0000256" key="1">
    <source>
        <dbReference type="ARBA" id="ARBA00009477"/>
    </source>
</evidence>
<dbReference type="InterPro" id="IPR045800">
    <property type="entry name" value="HMBD"/>
</dbReference>
<feature type="domain" description="CzcB-like C-terminal circularly permuted SH3-like" evidence="9">
    <location>
        <begin position="343"/>
        <end position="388"/>
    </location>
</feature>
<evidence type="ECO:0000259" key="7">
    <source>
        <dbReference type="Pfam" id="PF25919"/>
    </source>
</evidence>
<dbReference type="GO" id="GO:0015679">
    <property type="term" value="P:plasma membrane copper ion transport"/>
    <property type="evidence" value="ECO:0007669"/>
    <property type="project" value="TreeGrafter"/>
</dbReference>
<evidence type="ECO:0000259" key="6">
    <source>
        <dbReference type="Pfam" id="PF19335"/>
    </source>
</evidence>
<dbReference type="InterPro" id="IPR058649">
    <property type="entry name" value="CzcB_C"/>
</dbReference>
<dbReference type="Pfam" id="PF19335">
    <property type="entry name" value="HMBD"/>
    <property type="match status" value="2"/>
</dbReference>
<dbReference type="GO" id="GO:0022857">
    <property type="term" value="F:transmembrane transporter activity"/>
    <property type="evidence" value="ECO:0007669"/>
    <property type="project" value="InterPro"/>
</dbReference>
<dbReference type="GO" id="GO:0060003">
    <property type="term" value="P:copper ion export"/>
    <property type="evidence" value="ECO:0007669"/>
    <property type="project" value="TreeGrafter"/>
</dbReference>
<dbReference type="GO" id="GO:0030288">
    <property type="term" value="C:outer membrane-bounded periplasmic space"/>
    <property type="evidence" value="ECO:0007669"/>
    <property type="project" value="TreeGrafter"/>
</dbReference>
<evidence type="ECO:0000256" key="4">
    <source>
        <dbReference type="ARBA" id="ARBA00023065"/>
    </source>
</evidence>
<dbReference type="Gene3D" id="2.40.420.20">
    <property type="match status" value="1"/>
</dbReference>
<evidence type="ECO:0000313" key="11">
    <source>
        <dbReference type="Proteomes" id="UP000292087"/>
    </source>
</evidence>
<feature type="domain" description="CusB-like beta-barrel" evidence="8">
    <location>
        <begin position="245"/>
        <end position="321"/>
    </location>
</feature>
<dbReference type="SUPFAM" id="SSF111369">
    <property type="entry name" value="HlyD-like secretion proteins"/>
    <property type="match status" value="1"/>
</dbReference>
<evidence type="ECO:0000256" key="3">
    <source>
        <dbReference type="ARBA" id="ARBA00022729"/>
    </source>
</evidence>
<dbReference type="AlphaFoldDB" id="A0A4Q8LYT0"/>